<dbReference type="Pfam" id="PF20150">
    <property type="entry name" value="2EXR"/>
    <property type="match status" value="1"/>
</dbReference>
<evidence type="ECO:0000313" key="2">
    <source>
        <dbReference type="EMBL" id="KKZ60677.1"/>
    </source>
</evidence>
<name>A0A0G2HRD1_9EURO</name>
<dbReference type="PANTHER" id="PTHR42085">
    <property type="entry name" value="F-BOX DOMAIN-CONTAINING PROTEIN"/>
    <property type="match status" value="1"/>
</dbReference>
<dbReference type="InterPro" id="IPR038883">
    <property type="entry name" value="AN11006-like"/>
</dbReference>
<dbReference type="VEuPathDB" id="FungiDB:EMCG_04661"/>
<protein>
    <recommendedName>
        <fullName evidence="1">2EXR domain-containing protein</fullName>
    </recommendedName>
</protein>
<dbReference type="Proteomes" id="UP000034164">
    <property type="component" value="Unassembled WGS sequence"/>
</dbReference>
<organism evidence="2 3">
    <name type="scientific">[Emmonsia] crescens</name>
    <dbReference type="NCBI Taxonomy" id="73230"/>
    <lineage>
        <taxon>Eukaryota</taxon>
        <taxon>Fungi</taxon>
        <taxon>Dikarya</taxon>
        <taxon>Ascomycota</taxon>
        <taxon>Pezizomycotina</taxon>
        <taxon>Eurotiomycetes</taxon>
        <taxon>Eurotiomycetidae</taxon>
        <taxon>Onygenales</taxon>
        <taxon>Ajellomycetaceae</taxon>
        <taxon>Emergomyces</taxon>
    </lineage>
</organism>
<dbReference type="InterPro" id="IPR045518">
    <property type="entry name" value="2EXR"/>
</dbReference>
<reference evidence="3" key="1">
    <citation type="journal article" date="2015" name="PLoS Genet.">
        <title>The dynamic genome and transcriptome of the human fungal pathogen Blastomyces and close relative Emmonsia.</title>
        <authorList>
            <person name="Munoz J.F."/>
            <person name="Gauthier G.M."/>
            <person name="Desjardins C.A."/>
            <person name="Gallo J.E."/>
            <person name="Holder J."/>
            <person name="Sullivan T.D."/>
            <person name="Marty A.J."/>
            <person name="Carmen J.C."/>
            <person name="Chen Z."/>
            <person name="Ding L."/>
            <person name="Gujja S."/>
            <person name="Magrini V."/>
            <person name="Misas E."/>
            <person name="Mitreva M."/>
            <person name="Priest M."/>
            <person name="Saif S."/>
            <person name="Whiston E.A."/>
            <person name="Young S."/>
            <person name="Zeng Q."/>
            <person name="Goldman W.E."/>
            <person name="Mardis E.R."/>
            <person name="Taylor J.W."/>
            <person name="McEwen J.G."/>
            <person name="Clay O.K."/>
            <person name="Klein B.S."/>
            <person name="Cuomo C.A."/>
        </authorList>
    </citation>
    <scope>NUCLEOTIDE SEQUENCE [LARGE SCALE GENOMIC DNA]</scope>
    <source>
        <strain evidence="3">UAMH 3008</strain>
    </source>
</reference>
<dbReference type="OrthoDB" id="5413827at2759"/>
<dbReference type="AlphaFoldDB" id="A0A0G2HRD1"/>
<feature type="domain" description="2EXR" evidence="1">
    <location>
        <begin position="71"/>
        <end position="158"/>
    </location>
</feature>
<evidence type="ECO:0000259" key="1">
    <source>
        <dbReference type="Pfam" id="PF20150"/>
    </source>
</evidence>
<comment type="caution">
    <text evidence="2">The sequence shown here is derived from an EMBL/GenBank/DDBJ whole genome shotgun (WGS) entry which is preliminary data.</text>
</comment>
<proteinExistence type="predicted"/>
<dbReference type="EMBL" id="LCZI01001496">
    <property type="protein sequence ID" value="KKZ60677.1"/>
    <property type="molecule type" value="Genomic_DNA"/>
</dbReference>
<sequence>MTNLPAYVNEWLEQSRQRAEDLHKELPREREKPTDTFLSSLTQCYLNPPENQRHYRPHIILVSQVAKPDSFHCFLHLPRELRDIIYLYALRPPTNKELIVKTTIESRFYNRIWGNEIPLAPLGCGNPDSWSGREEMGSLLRVNRQVYSEASEVMFSDFRFSIHARVLRIPGCSFINKLRETVSCKIHKLGVKLEVFWHSNGIPVLDLYCYENLSIFPAVRSVDFHFTFNGSESHFRKAYGPVWPIERIAPMLEVFSHVQISFSWSSDLSVHPKRVKKACKTIQSMIDKFGRLEKALFLFIGTFVIISM</sequence>
<accession>A0A0G2HRD1</accession>
<evidence type="ECO:0000313" key="3">
    <source>
        <dbReference type="Proteomes" id="UP000034164"/>
    </source>
</evidence>
<dbReference type="PANTHER" id="PTHR42085:SF2">
    <property type="entry name" value="F-BOX DOMAIN-CONTAINING PROTEIN"/>
    <property type="match status" value="1"/>
</dbReference>
<gene>
    <name evidence="2" type="ORF">EMCG_04661</name>
</gene>